<dbReference type="GO" id="GO:0008652">
    <property type="term" value="P:amino acid biosynthetic process"/>
    <property type="evidence" value="ECO:0007669"/>
    <property type="project" value="UniProtKB-KW"/>
</dbReference>
<organism evidence="10 11">
    <name type="scientific">Gloeobacter kilaueensis (strain ATCC BAA-2537 / CCAP 1431/1 / ULC 316 / JS1)</name>
    <dbReference type="NCBI Taxonomy" id="1183438"/>
    <lineage>
        <taxon>Bacteria</taxon>
        <taxon>Bacillati</taxon>
        <taxon>Cyanobacteriota</taxon>
        <taxon>Cyanophyceae</taxon>
        <taxon>Gloeobacterales</taxon>
        <taxon>Gloeobacteraceae</taxon>
        <taxon>Gloeobacter</taxon>
    </lineage>
</organism>
<evidence type="ECO:0000256" key="2">
    <source>
        <dbReference type="ARBA" id="ARBA00004688"/>
    </source>
</evidence>
<protein>
    <recommendedName>
        <fullName evidence="8">Phospho-2-dehydro-3-deoxyheptonate aldolase</fullName>
        <ecNumber evidence="8">2.5.1.54</ecNumber>
    </recommendedName>
</protein>
<dbReference type="GO" id="GO:0009423">
    <property type="term" value="P:chorismate biosynthetic process"/>
    <property type="evidence" value="ECO:0007669"/>
    <property type="project" value="UniProtKB-UniPathway"/>
</dbReference>
<dbReference type="Proteomes" id="UP000017396">
    <property type="component" value="Chromosome"/>
</dbReference>
<dbReference type="STRING" id="1183438.GKIL_2959"/>
<evidence type="ECO:0000313" key="11">
    <source>
        <dbReference type="Proteomes" id="UP000017396"/>
    </source>
</evidence>
<evidence type="ECO:0000256" key="1">
    <source>
        <dbReference type="ARBA" id="ARBA00003726"/>
    </source>
</evidence>
<dbReference type="PANTHER" id="PTHR21225:SF12">
    <property type="entry name" value="PHOSPHO-2-DEHYDRO-3-DEOXYHEPTONATE ALDOLASE, TYROSINE-INHIBITED"/>
    <property type="match status" value="1"/>
</dbReference>
<comment type="pathway">
    <text evidence="2 8">Metabolic intermediate biosynthesis; chorismate biosynthesis; chorismate from D-erythrose 4-phosphate and phosphoenolpyruvate: step 1/7.</text>
</comment>
<comment type="catalytic activity">
    <reaction evidence="7 8">
        <text>D-erythrose 4-phosphate + phosphoenolpyruvate + H2O = 7-phospho-2-dehydro-3-deoxy-D-arabino-heptonate + phosphate</text>
        <dbReference type="Rhea" id="RHEA:14717"/>
        <dbReference type="ChEBI" id="CHEBI:15377"/>
        <dbReference type="ChEBI" id="CHEBI:16897"/>
        <dbReference type="ChEBI" id="CHEBI:43474"/>
        <dbReference type="ChEBI" id="CHEBI:58394"/>
        <dbReference type="ChEBI" id="CHEBI:58702"/>
        <dbReference type="EC" id="2.5.1.54"/>
    </reaction>
</comment>
<proteinExistence type="inferred from homology"/>
<dbReference type="EC" id="2.5.1.54" evidence="8"/>
<dbReference type="RefSeq" id="WP_023174440.1">
    <property type="nucleotide sequence ID" value="NC_022600.1"/>
</dbReference>
<evidence type="ECO:0000256" key="8">
    <source>
        <dbReference type="PIRNR" id="PIRNR001361"/>
    </source>
</evidence>
<dbReference type="GO" id="GO:0003849">
    <property type="term" value="F:3-deoxy-7-phosphoheptulonate synthase activity"/>
    <property type="evidence" value="ECO:0007669"/>
    <property type="project" value="UniProtKB-EC"/>
</dbReference>
<dbReference type="InterPro" id="IPR006219">
    <property type="entry name" value="DAHP_synth_1"/>
</dbReference>
<dbReference type="NCBIfam" id="NF009395">
    <property type="entry name" value="PRK12755.1"/>
    <property type="match status" value="1"/>
</dbReference>
<evidence type="ECO:0000256" key="7">
    <source>
        <dbReference type="ARBA" id="ARBA00047508"/>
    </source>
</evidence>
<comment type="similarity">
    <text evidence="3 8">Belongs to the class-I DAHP synthase family.</text>
</comment>
<evidence type="ECO:0000256" key="6">
    <source>
        <dbReference type="ARBA" id="ARBA00023141"/>
    </source>
</evidence>
<dbReference type="InterPro" id="IPR013785">
    <property type="entry name" value="Aldolase_TIM"/>
</dbReference>
<evidence type="ECO:0000259" key="9">
    <source>
        <dbReference type="Pfam" id="PF00793"/>
    </source>
</evidence>
<name>U5QNF1_GLOK1</name>
<evidence type="ECO:0000256" key="4">
    <source>
        <dbReference type="ARBA" id="ARBA00022605"/>
    </source>
</evidence>
<keyword evidence="11" id="KW-1185">Reference proteome</keyword>
<evidence type="ECO:0000256" key="3">
    <source>
        <dbReference type="ARBA" id="ARBA00007985"/>
    </source>
</evidence>
<dbReference type="PIRSF" id="PIRSF001361">
    <property type="entry name" value="DAHP_synthase"/>
    <property type="match status" value="1"/>
</dbReference>
<dbReference type="NCBIfam" id="NF009396">
    <property type="entry name" value="PRK12756.1"/>
    <property type="match status" value="1"/>
</dbReference>
<dbReference type="SUPFAM" id="SSF51569">
    <property type="entry name" value="Aldolase"/>
    <property type="match status" value="1"/>
</dbReference>
<dbReference type="InterPro" id="IPR006218">
    <property type="entry name" value="DAHP1/KDSA"/>
</dbReference>
<gene>
    <name evidence="10" type="primary">aroF</name>
    <name evidence="10" type="ORF">GKIL_2959</name>
</gene>
<dbReference type="FunFam" id="3.20.20.70:FF:000005">
    <property type="entry name" value="Phospho-2-dehydro-3-deoxyheptonate aldolase"/>
    <property type="match status" value="1"/>
</dbReference>
<dbReference type="UniPathway" id="UPA00053">
    <property type="reaction ID" value="UER00084"/>
</dbReference>
<dbReference type="PANTHER" id="PTHR21225">
    <property type="entry name" value="PHOSPHO-2-DEHYDRO-3-DEOXYHEPTONATE ALDOLASE DAHP SYNTHETASE"/>
    <property type="match status" value="1"/>
</dbReference>
<dbReference type="KEGG" id="glj:GKIL_2959"/>
<dbReference type="PATRIC" id="fig|1183438.3.peg.2916"/>
<dbReference type="GO" id="GO:0009073">
    <property type="term" value="P:aromatic amino acid family biosynthetic process"/>
    <property type="evidence" value="ECO:0007669"/>
    <property type="project" value="UniProtKB-KW"/>
</dbReference>
<evidence type="ECO:0000313" key="10">
    <source>
        <dbReference type="EMBL" id="AGY59205.1"/>
    </source>
</evidence>
<keyword evidence="5 8" id="KW-0808">Transferase</keyword>
<dbReference type="EMBL" id="CP003587">
    <property type="protein sequence ID" value="AGY59205.1"/>
    <property type="molecule type" value="Genomic_DNA"/>
</dbReference>
<dbReference type="NCBIfam" id="TIGR00034">
    <property type="entry name" value="aroFGH"/>
    <property type="match status" value="1"/>
</dbReference>
<keyword evidence="6 8" id="KW-0057">Aromatic amino acid biosynthesis</keyword>
<keyword evidence="4 8" id="KW-0028">Amino-acid biosynthesis</keyword>
<dbReference type="HOGENOM" id="CLU_030903_0_1_3"/>
<reference evidence="10 11" key="1">
    <citation type="journal article" date="2013" name="PLoS ONE">
        <title>Cultivation and Complete Genome Sequencing of Gloeobacter kilaueensis sp. nov., from a Lava Cave in Kilauea Caldera, Hawai'i.</title>
        <authorList>
            <person name="Saw J.H."/>
            <person name="Schatz M."/>
            <person name="Brown M.V."/>
            <person name="Kunkel D.D."/>
            <person name="Foster J.S."/>
            <person name="Shick H."/>
            <person name="Christensen S."/>
            <person name="Hou S."/>
            <person name="Wan X."/>
            <person name="Donachie S.P."/>
        </authorList>
    </citation>
    <scope>NUCLEOTIDE SEQUENCE [LARGE SCALE GENOMIC DNA]</scope>
    <source>
        <strain evidence="11">JS</strain>
    </source>
</reference>
<dbReference type="eggNOG" id="COG0722">
    <property type="taxonomic scope" value="Bacteria"/>
</dbReference>
<comment type="function">
    <text evidence="1 8">Stereospecific condensation of phosphoenolpyruvate (PEP) and D-erythrose-4-phosphate (E4P) giving rise to 3-deoxy-D-arabino-heptulosonate-7-phosphate (DAHP).</text>
</comment>
<dbReference type="Pfam" id="PF00793">
    <property type="entry name" value="DAHP_synth_1"/>
    <property type="match status" value="1"/>
</dbReference>
<sequence length="371" mass="40243">MIETERLSHPAAMEATDPGEPLDDIRILAVSEIPSPASLRERCQIDAVAQKTVRAGRRQIRQVLSGEDRRLLVVVGPCSVHDPEAAREYARRLAVLAQKFEDALLIAMRVYFEKPRTTVGWKGLINDPGLDNSCRIGEGLELARALLLDIARLGLPAATEFLDPITPEYIVDLVSWGAIGARTVESQVHRQIASALSCPVGFKNNSAGDVAVAIEAVLSARRGHQFLSHTREGRTAIIVTAGNPDCHIILRGGKNGPNYLPAQVDDACRALAKAGLTERLMIDCSHANSGKDHRLQLTVGEQLASRIGEGDSRIAALMIESHLVAGRQELGDGTRLCYGQSITDACIGWEETEQLLQLLYRSAGRRRSTGG</sequence>
<dbReference type="Gene3D" id="3.20.20.70">
    <property type="entry name" value="Aldolase class I"/>
    <property type="match status" value="1"/>
</dbReference>
<evidence type="ECO:0000256" key="5">
    <source>
        <dbReference type="ARBA" id="ARBA00022679"/>
    </source>
</evidence>
<accession>U5QNF1</accession>
<dbReference type="GO" id="GO:0005737">
    <property type="term" value="C:cytoplasm"/>
    <property type="evidence" value="ECO:0007669"/>
    <property type="project" value="TreeGrafter"/>
</dbReference>
<feature type="domain" description="DAHP synthetase I/KDSA" evidence="9">
    <location>
        <begin position="59"/>
        <end position="356"/>
    </location>
</feature>
<dbReference type="AlphaFoldDB" id="U5QNF1"/>